<dbReference type="PRINTS" id="PR00253">
    <property type="entry name" value="GABAARECEPTR"/>
</dbReference>
<dbReference type="eggNOG" id="KOG3643">
    <property type="taxonomic scope" value="Eukaryota"/>
</dbReference>
<dbReference type="SUPFAM" id="SSF90112">
    <property type="entry name" value="Neurotransmitter-gated ion-channel transmembrane pore"/>
    <property type="match status" value="1"/>
</dbReference>
<dbReference type="PROSITE" id="PS00236">
    <property type="entry name" value="NEUROTR_ION_CHANNEL"/>
    <property type="match status" value="1"/>
</dbReference>
<dbReference type="OrthoDB" id="442503at2759"/>
<dbReference type="STRING" id="45351.A7S2G2"/>
<gene>
    <name evidence="14" type="ORF">NEMVEDRAFT_v1g101859</name>
</gene>
<comment type="subcellular location">
    <subcellularLocation>
        <location evidence="2">Cell membrane</location>
    </subcellularLocation>
    <subcellularLocation>
        <location evidence="1">Membrane</location>
        <topology evidence="1">Multi-pass membrane protein</topology>
    </subcellularLocation>
</comment>
<keyword evidence="7 11" id="KW-1133">Transmembrane helix</keyword>
<evidence type="ECO:0000259" key="12">
    <source>
        <dbReference type="Pfam" id="PF02931"/>
    </source>
</evidence>
<dbReference type="OMA" id="QICKLEM"/>
<keyword evidence="5 11" id="KW-0812">Transmembrane</keyword>
<dbReference type="KEGG" id="nve:5513962"/>
<keyword evidence="9 11" id="KW-0472">Membrane</keyword>
<keyword evidence="8 11" id="KW-0406">Ion transport</keyword>
<accession>A7S2G2</accession>
<feature type="non-terminal residue" evidence="14">
    <location>
        <position position="1"/>
    </location>
</feature>
<dbReference type="Gene3D" id="2.70.170.10">
    <property type="entry name" value="Neurotransmitter-gated ion-channel ligand-binding domain"/>
    <property type="match status" value="1"/>
</dbReference>
<dbReference type="PRINTS" id="PR00252">
    <property type="entry name" value="NRIONCHANNEL"/>
</dbReference>
<comment type="caution">
    <text evidence="11">Lacks conserved residue(s) required for the propagation of feature annotation.</text>
</comment>
<dbReference type="InParanoid" id="A7S2G2"/>
<keyword evidence="10 11" id="KW-0407">Ion channel</keyword>
<evidence type="ECO:0000256" key="6">
    <source>
        <dbReference type="ARBA" id="ARBA00022729"/>
    </source>
</evidence>
<evidence type="ECO:0000259" key="13">
    <source>
        <dbReference type="Pfam" id="PF02932"/>
    </source>
</evidence>
<dbReference type="InterPro" id="IPR006029">
    <property type="entry name" value="Neurotrans-gated_channel_TM"/>
</dbReference>
<dbReference type="CDD" id="cd18990">
    <property type="entry name" value="LGIC_ECD_GABAAR"/>
    <property type="match status" value="1"/>
</dbReference>
<dbReference type="InterPro" id="IPR006202">
    <property type="entry name" value="Neur_chan_lig-bd"/>
</dbReference>
<dbReference type="PhylomeDB" id="A7S2G2"/>
<keyword evidence="6" id="KW-0732">Signal</keyword>
<dbReference type="InterPro" id="IPR018000">
    <property type="entry name" value="Neurotransmitter_ion_chnl_CS"/>
</dbReference>
<protein>
    <submittedName>
        <fullName evidence="14">Uncharacterized protein</fullName>
    </submittedName>
</protein>
<dbReference type="InterPro" id="IPR036734">
    <property type="entry name" value="Neur_chan_lig-bd_sf"/>
</dbReference>
<feature type="transmembrane region" description="Helical" evidence="11">
    <location>
        <begin position="222"/>
        <end position="240"/>
    </location>
</feature>
<feature type="domain" description="Neurotransmitter-gated ion-channel ligand-binding" evidence="12">
    <location>
        <begin position="2"/>
        <end position="189"/>
    </location>
</feature>
<dbReference type="GO" id="GO:0005231">
    <property type="term" value="F:excitatory extracellular ligand-gated monoatomic ion channel activity"/>
    <property type="evidence" value="ECO:0000318"/>
    <property type="project" value="GO_Central"/>
</dbReference>
<dbReference type="FunFam" id="2.70.170.10:FF:000045">
    <property type="entry name" value="Predicted protein"/>
    <property type="match status" value="1"/>
</dbReference>
<evidence type="ECO:0000256" key="3">
    <source>
        <dbReference type="ARBA" id="ARBA00022448"/>
    </source>
</evidence>
<evidence type="ECO:0000256" key="5">
    <source>
        <dbReference type="ARBA" id="ARBA00022692"/>
    </source>
</evidence>
<dbReference type="FunFam" id="1.20.58.390:FF:000137">
    <property type="entry name" value="Predicted protein"/>
    <property type="match status" value="1"/>
</dbReference>
<evidence type="ECO:0000256" key="8">
    <source>
        <dbReference type="ARBA" id="ARBA00023065"/>
    </source>
</evidence>
<dbReference type="AlphaFoldDB" id="A7S2G2"/>
<dbReference type="Proteomes" id="UP000001593">
    <property type="component" value="Unassembled WGS sequence"/>
</dbReference>
<evidence type="ECO:0000256" key="10">
    <source>
        <dbReference type="ARBA" id="ARBA00023303"/>
    </source>
</evidence>
<feature type="transmembrane region" description="Helical" evidence="11">
    <location>
        <begin position="190"/>
        <end position="210"/>
    </location>
</feature>
<dbReference type="GO" id="GO:0004888">
    <property type="term" value="F:transmembrane signaling receptor activity"/>
    <property type="evidence" value="ECO:0007669"/>
    <property type="project" value="InterPro"/>
</dbReference>
<evidence type="ECO:0000313" key="14">
    <source>
        <dbReference type="EMBL" id="EDO42101.1"/>
    </source>
</evidence>
<dbReference type="SUPFAM" id="SSF63712">
    <property type="entry name" value="Nicotinic receptor ligand binding domain-like"/>
    <property type="match status" value="1"/>
</dbReference>
<dbReference type="GO" id="GO:1902476">
    <property type="term" value="P:chloride transmembrane transport"/>
    <property type="evidence" value="ECO:0000318"/>
    <property type="project" value="GO_Central"/>
</dbReference>
<evidence type="ECO:0000256" key="1">
    <source>
        <dbReference type="ARBA" id="ARBA00004141"/>
    </source>
</evidence>
<reference evidence="14 15" key="1">
    <citation type="journal article" date="2007" name="Science">
        <title>Sea anemone genome reveals ancestral eumetazoan gene repertoire and genomic organization.</title>
        <authorList>
            <person name="Putnam N.H."/>
            <person name="Srivastava M."/>
            <person name="Hellsten U."/>
            <person name="Dirks B."/>
            <person name="Chapman J."/>
            <person name="Salamov A."/>
            <person name="Terry A."/>
            <person name="Shapiro H."/>
            <person name="Lindquist E."/>
            <person name="Kapitonov V.V."/>
            <person name="Jurka J."/>
            <person name="Genikhovich G."/>
            <person name="Grigoriev I.V."/>
            <person name="Lucas S.M."/>
            <person name="Steele R.E."/>
            <person name="Finnerty J.R."/>
            <person name="Technau U."/>
            <person name="Martindale M.Q."/>
            <person name="Rokhsar D.S."/>
        </authorList>
    </citation>
    <scope>NUCLEOTIDE SEQUENCE [LARGE SCALE GENOMIC DNA]</scope>
    <source>
        <strain evidence="15">CH2 X CH6</strain>
    </source>
</reference>
<dbReference type="EMBL" id="DS469568">
    <property type="protein sequence ID" value="EDO42101.1"/>
    <property type="molecule type" value="Genomic_DNA"/>
</dbReference>
<dbReference type="HOGENOM" id="CLU_010920_3_1_1"/>
<evidence type="ECO:0000256" key="11">
    <source>
        <dbReference type="RuleBase" id="RU000687"/>
    </source>
</evidence>
<evidence type="ECO:0000256" key="4">
    <source>
        <dbReference type="ARBA" id="ARBA00022475"/>
    </source>
</evidence>
<evidence type="ECO:0000256" key="9">
    <source>
        <dbReference type="ARBA" id="ARBA00023136"/>
    </source>
</evidence>
<name>A7S2G2_NEMVE</name>
<organism evidence="14 15">
    <name type="scientific">Nematostella vectensis</name>
    <name type="common">Starlet sea anemone</name>
    <dbReference type="NCBI Taxonomy" id="45351"/>
    <lineage>
        <taxon>Eukaryota</taxon>
        <taxon>Metazoa</taxon>
        <taxon>Cnidaria</taxon>
        <taxon>Anthozoa</taxon>
        <taxon>Hexacorallia</taxon>
        <taxon>Actiniaria</taxon>
        <taxon>Edwardsiidae</taxon>
        <taxon>Nematostella</taxon>
    </lineage>
</organism>
<evidence type="ECO:0000313" key="15">
    <source>
        <dbReference type="Proteomes" id="UP000001593"/>
    </source>
</evidence>
<feature type="transmembrane region" description="Helical" evidence="11">
    <location>
        <begin position="252"/>
        <end position="269"/>
    </location>
</feature>
<sequence>GQPVNITVNMRINSVFDVREEAMDYTMRFAFRQKWRDPRLTYNISLTRGQGHPYIQLETADLIWYPDTFFMNARKSYIHDVTKKNLGIRLFPDGSIYMSQKITVTAECQMDLRKFPMDTQVCVLQFESFFHTAAEIVLRWEEGDTPVAISKDMNLPHFDIVGLETKQIYNVYKSGKFNSLEVHITFRRRLGYYLIQTYLPCVFLCFLSWMPFWMDPSETGDRLAVGITAVLTIVFLAGAMNTNMPKVSYMKAIDWYVIACFLTMVLSFVE</sequence>
<dbReference type="Gene3D" id="1.20.58.390">
    <property type="entry name" value="Neurotransmitter-gated ion-channel transmembrane domain"/>
    <property type="match status" value="1"/>
</dbReference>
<dbReference type="PANTHER" id="PTHR18945">
    <property type="entry name" value="NEUROTRANSMITTER GATED ION CHANNEL"/>
    <property type="match status" value="1"/>
</dbReference>
<dbReference type="InterPro" id="IPR036719">
    <property type="entry name" value="Neuro-gated_channel_TM_sf"/>
</dbReference>
<dbReference type="GO" id="GO:0098794">
    <property type="term" value="C:postsynapse"/>
    <property type="evidence" value="ECO:0007669"/>
    <property type="project" value="GOC"/>
</dbReference>
<keyword evidence="3 11" id="KW-0813">Transport</keyword>
<dbReference type="Pfam" id="PF02931">
    <property type="entry name" value="Neur_chan_LBD"/>
    <property type="match status" value="1"/>
</dbReference>
<keyword evidence="15" id="KW-1185">Reference proteome</keyword>
<dbReference type="Pfam" id="PF02932">
    <property type="entry name" value="Neur_chan_memb"/>
    <property type="match status" value="1"/>
</dbReference>
<dbReference type="InterPro" id="IPR006201">
    <property type="entry name" value="Neur_channel"/>
</dbReference>
<dbReference type="InterPro" id="IPR038050">
    <property type="entry name" value="Neuro_actylchol_rec"/>
</dbReference>
<dbReference type="GO" id="GO:0005886">
    <property type="term" value="C:plasma membrane"/>
    <property type="evidence" value="ECO:0007669"/>
    <property type="project" value="UniProtKB-SubCell"/>
</dbReference>
<evidence type="ECO:0000256" key="7">
    <source>
        <dbReference type="ARBA" id="ARBA00022989"/>
    </source>
</evidence>
<dbReference type="InterPro" id="IPR006028">
    <property type="entry name" value="GABAA/Glycine_rcpt"/>
</dbReference>
<dbReference type="CDD" id="cd19049">
    <property type="entry name" value="LGIC_TM_anion"/>
    <property type="match status" value="1"/>
</dbReference>
<comment type="similarity">
    <text evidence="11">Belongs to the ligand-gated ion channel (TC 1.A.9) family.</text>
</comment>
<evidence type="ECO:0000256" key="2">
    <source>
        <dbReference type="ARBA" id="ARBA00004236"/>
    </source>
</evidence>
<feature type="domain" description="Neurotransmitter-gated ion-channel transmembrane" evidence="13">
    <location>
        <begin position="197"/>
        <end position="270"/>
    </location>
</feature>
<keyword evidence="4" id="KW-1003">Cell membrane</keyword>
<proteinExistence type="inferred from homology"/>
<feature type="non-terminal residue" evidence="14">
    <location>
        <position position="270"/>
    </location>
</feature>